<comment type="function">
    <text evidence="7">Catalyzes the N-acylation of UDP-3-O-acylglucosamine using 3-hydroxyacyl-ACP as the acyl donor. Is involved in the biosynthesis of lipid A, a phosphorylated glycolipid that anchors the lipopolysaccharide to the outer membrane of the cell.</text>
</comment>
<dbReference type="InterPro" id="IPR001451">
    <property type="entry name" value="Hexapep"/>
</dbReference>
<dbReference type="PROSITE" id="PS00101">
    <property type="entry name" value="HEXAPEP_TRANSFERASES"/>
    <property type="match status" value="1"/>
</dbReference>
<keyword evidence="5 7" id="KW-0443">Lipid metabolism</keyword>
<proteinExistence type="inferred from homology"/>
<dbReference type="InterPro" id="IPR020573">
    <property type="entry name" value="UDP_GlcNAc_AcTrfase_non-rep"/>
</dbReference>
<protein>
    <recommendedName>
        <fullName evidence="7">UDP-3-O-acylglucosamine N-acyltransferase</fullName>
        <ecNumber evidence="7">2.3.1.191</ecNumber>
    </recommendedName>
</protein>
<keyword evidence="1 7" id="KW-0444">Lipid biosynthesis</keyword>
<accession>A0AA86MB94</accession>
<comment type="pathway">
    <text evidence="7">Bacterial outer membrane biogenesis; LPS lipid A biosynthesis.</text>
</comment>
<name>A0AA86MB94_9BURK</name>
<evidence type="ECO:0000256" key="2">
    <source>
        <dbReference type="ARBA" id="ARBA00022556"/>
    </source>
</evidence>
<keyword evidence="6 7" id="KW-0012">Acyltransferase</keyword>
<dbReference type="AlphaFoldDB" id="A0AA86MB94"/>
<evidence type="ECO:0000313" key="10">
    <source>
        <dbReference type="Proteomes" id="UP001329151"/>
    </source>
</evidence>
<dbReference type="GO" id="GO:0016410">
    <property type="term" value="F:N-acyltransferase activity"/>
    <property type="evidence" value="ECO:0007669"/>
    <property type="project" value="InterPro"/>
</dbReference>
<dbReference type="Pfam" id="PF04613">
    <property type="entry name" value="LpxD"/>
    <property type="match status" value="1"/>
</dbReference>
<dbReference type="EMBL" id="AP028947">
    <property type="protein sequence ID" value="BET26098.1"/>
    <property type="molecule type" value="Genomic_DNA"/>
</dbReference>
<organism evidence="9 10">
    <name type="scientific">Limnobacter thiooxidans</name>
    <dbReference type="NCBI Taxonomy" id="131080"/>
    <lineage>
        <taxon>Bacteria</taxon>
        <taxon>Pseudomonadati</taxon>
        <taxon>Pseudomonadota</taxon>
        <taxon>Betaproteobacteria</taxon>
        <taxon>Burkholderiales</taxon>
        <taxon>Burkholderiaceae</taxon>
        <taxon>Limnobacter</taxon>
    </lineage>
</organism>
<dbReference type="GO" id="GO:0009245">
    <property type="term" value="P:lipid A biosynthetic process"/>
    <property type="evidence" value="ECO:0007669"/>
    <property type="project" value="UniProtKB-UniRule"/>
</dbReference>
<dbReference type="RefSeq" id="WP_130556402.1">
    <property type="nucleotide sequence ID" value="NZ_AP028947.1"/>
</dbReference>
<evidence type="ECO:0000313" key="9">
    <source>
        <dbReference type="EMBL" id="BET26098.1"/>
    </source>
</evidence>
<evidence type="ECO:0000256" key="4">
    <source>
        <dbReference type="ARBA" id="ARBA00022737"/>
    </source>
</evidence>
<sequence>MNFVETKLGDLVATFGGRLASFSGDNSASSDVLLSGIQSLEKAGQNNLGFLANPKFRDQLLTSSAGVVLVRESQFIELQQYLKANRADAGRLLAWLVSDPYLYYAKIQQWWVSRSEFKPEPGVHPSAVVDPTADVAPTASIAANCVIGAHAKVGEGSRIEAGVVLGNHVEIGAFSRIYPNVTVYDESLIGDHCIIHSGVVIGADGFGFANEKGAWVKIPQVGQVIIGDQVEIGANTTIDRGALDDTLIGFGVKLDNQIQIAHNVTVGDHSAMAGCVGVAGSTSIGARCTVGGAAMIFGHLNIADGTHVSGASVVMSSIKEPGAYTGIFPLQQHKDWEKTAVTLKQLVKLRTELRELKKQQS</sequence>
<dbReference type="Pfam" id="PF00132">
    <property type="entry name" value="Hexapep"/>
    <property type="match status" value="1"/>
</dbReference>
<keyword evidence="10" id="KW-1185">Reference proteome</keyword>
<comment type="catalytic activity">
    <reaction evidence="7">
        <text>a UDP-3-O-[(3R)-3-hydroxyacyl]-alpha-D-glucosamine + a (3R)-hydroxyacyl-[ACP] = a UDP-2-N,3-O-bis[(3R)-3-hydroxyacyl]-alpha-D-glucosamine + holo-[ACP] + H(+)</text>
        <dbReference type="Rhea" id="RHEA:53836"/>
        <dbReference type="Rhea" id="RHEA-COMP:9685"/>
        <dbReference type="Rhea" id="RHEA-COMP:9945"/>
        <dbReference type="ChEBI" id="CHEBI:15378"/>
        <dbReference type="ChEBI" id="CHEBI:64479"/>
        <dbReference type="ChEBI" id="CHEBI:78827"/>
        <dbReference type="ChEBI" id="CHEBI:137740"/>
        <dbReference type="ChEBI" id="CHEBI:137748"/>
        <dbReference type="EC" id="2.3.1.191"/>
    </reaction>
</comment>
<dbReference type="EC" id="2.3.1.191" evidence="7"/>
<dbReference type="KEGG" id="lto:RGQ30_15990"/>
<dbReference type="PANTHER" id="PTHR43378:SF2">
    <property type="entry name" value="UDP-3-O-ACYLGLUCOSAMINE N-ACYLTRANSFERASE 1, MITOCHONDRIAL-RELATED"/>
    <property type="match status" value="1"/>
</dbReference>
<evidence type="ECO:0000256" key="1">
    <source>
        <dbReference type="ARBA" id="ARBA00022516"/>
    </source>
</evidence>
<evidence type="ECO:0000259" key="8">
    <source>
        <dbReference type="Pfam" id="PF04613"/>
    </source>
</evidence>
<dbReference type="NCBIfam" id="TIGR01853">
    <property type="entry name" value="lipid_A_lpxD"/>
    <property type="match status" value="1"/>
</dbReference>
<dbReference type="PANTHER" id="PTHR43378">
    <property type="entry name" value="UDP-3-O-ACYLGLUCOSAMINE N-ACYLTRANSFERASE"/>
    <property type="match status" value="1"/>
</dbReference>
<dbReference type="Gene3D" id="2.160.10.10">
    <property type="entry name" value="Hexapeptide repeat proteins"/>
    <property type="match status" value="1"/>
</dbReference>
<dbReference type="GO" id="GO:0103118">
    <property type="term" value="F:UDP-3-O-[(3R)-3-hydroxyacyl]-glucosamine N-acyltransferase activity"/>
    <property type="evidence" value="ECO:0007669"/>
    <property type="project" value="UniProtKB-EC"/>
</dbReference>
<keyword evidence="4 7" id="KW-0677">Repeat</keyword>
<dbReference type="InterPro" id="IPR011004">
    <property type="entry name" value="Trimer_LpxA-like_sf"/>
</dbReference>
<keyword evidence="2 7" id="KW-0441">Lipid A biosynthesis</keyword>
<evidence type="ECO:0000256" key="7">
    <source>
        <dbReference type="HAMAP-Rule" id="MF_00523"/>
    </source>
</evidence>
<feature type="domain" description="UDP-3-O-[3-hydroxymyristoyl] glucosamine N-acyltransferase non-repeat region" evidence="8">
    <location>
        <begin position="31"/>
        <end position="109"/>
    </location>
</feature>
<gene>
    <name evidence="7 9" type="primary">lpxD</name>
    <name evidence="9" type="ORF">RGQ30_15990</name>
</gene>
<evidence type="ECO:0000256" key="3">
    <source>
        <dbReference type="ARBA" id="ARBA00022679"/>
    </source>
</evidence>
<keyword evidence="3 7" id="KW-0808">Transferase</keyword>
<dbReference type="NCBIfam" id="NF002060">
    <property type="entry name" value="PRK00892.1"/>
    <property type="match status" value="1"/>
</dbReference>
<feature type="active site" description="Proton acceptor" evidence="7">
    <location>
        <position position="262"/>
    </location>
</feature>
<dbReference type="Gene3D" id="3.40.1390.10">
    <property type="entry name" value="MurE/MurF, N-terminal domain"/>
    <property type="match status" value="1"/>
</dbReference>
<dbReference type="GO" id="GO:0016020">
    <property type="term" value="C:membrane"/>
    <property type="evidence" value="ECO:0007669"/>
    <property type="project" value="GOC"/>
</dbReference>
<evidence type="ECO:0000256" key="5">
    <source>
        <dbReference type="ARBA" id="ARBA00023098"/>
    </source>
</evidence>
<dbReference type="Proteomes" id="UP001329151">
    <property type="component" value="Chromosome"/>
</dbReference>
<comment type="similarity">
    <text evidence="7">Belongs to the transferase hexapeptide repeat family. LpxD subfamily.</text>
</comment>
<dbReference type="SUPFAM" id="SSF51161">
    <property type="entry name" value="Trimeric LpxA-like enzymes"/>
    <property type="match status" value="1"/>
</dbReference>
<evidence type="ECO:0000256" key="6">
    <source>
        <dbReference type="ARBA" id="ARBA00023315"/>
    </source>
</evidence>
<dbReference type="InterPro" id="IPR007691">
    <property type="entry name" value="LpxD"/>
</dbReference>
<dbReference type="HAMAP" id="MF_00523">
    <property type="entry name" value="LpxD"/>
    <property type="match status" value="1"/>
</dbReference>
<comment type="subunit">
    <text evidence="7">Homotrimer.</text>
</comment>
<dbReference type="CDD" id="cd03352">
    <property type="entry name" value="LbH_LpxD"/>
    <property type="match status" value="1"/>
</dbReference>
<dbReference type="InterPro" id="IPR018357">
    <property type="entry name" value="Hexapep_transf_CS"/>
</dbReference>
<reference evidence="9 10" key="1">
    <citation type="submission" date="2023-10" db="EMBL/GenBank/DDBJ databases">
        <title>Complete Genome Sequence of Limnobacter thiooxidans CS-K2T, Isolated from freshwater lake sediments in Bavaria, Germany.</title>
        <authorList>
            <person name="Naruki M."/>
            <person name="Watanabe A."/>
            <person name="Warashina T."/>
            <person name="Morita T."/>
            <person name="Arakawa K."/>
        </authorList>
    </citation>
    <scope>NUCLEOTIDE SEQUENCE [LARGE SCALE GENOMIC DNA]</scope>
    <source>
        <strain evidence="9 10">CS-K2</strain>
    </source>
</reference>